<dbReference type="InterPro" id="IPR003841">
    <property type="entry name" value="Na/Pi_transpt"/>
</dbReference>
<dbReference type="NCBIfam" id="TIGR00704">
    <property type="entry name" value="NaPi_cotrn_rel"/>
    <property type="match status" value="1"/>
</dbReference>
<feature type="domain" description="PhoU" evidence="7">
    <location>
        <begin position="344"/>
        <end position="420"/>
    </location>
</feature>
<protein>
    <submittedName>
        <fullName evidence="8">Na/Pi cotransporter family protein</fullName>
    </submittedName>
</protein>
<dbReference type="PANTHER" id="PTHR10010">
    <property type="entry name" value="SOLUTE CARRIER FAMILY 34 SODIUM PHOSPHATE , MEMBER 2-RELATED"/>
    <property type="match status" value="1"/>
</dbReference>
<feature type="transmembrane region" description="Helical" evidence="6">
    <location>
        <begin position="246"/>
        <end position="269"/>
    </location>
</feature>
<feature type="transmembrane region" description="Helical" evidence="6">
    <location>
        <begin position="98"/>
        <end position="122"/>
    </location>
</feature>
<accession>A0A5M6INZ5</accession>
<dbReference type="InterPro" id="IPR004633">
    <property type="entry name" value="NaPi_cotrn-rel/YqeW-like"/>
</dbReference>
<feature type="transmembrane region" description="Helical" evidence="6">
    <location>
        <begin position="281"/>
        <end position="301"/>
    </location>
</feature>
<dbReference type="Pfam" id="PF02690">
    <property type="entry name" value="Na_Pi_cotrans"/>
    <property type="match status" value="2"/>
</dbReference>
<evidence type="ECO:0000256" key="3">
    <source>
        <dbReference type="ARBA" id="ARBA00022692"/>
    </source>
</evidence>
<dbReference type="AlphaFoldDB" id="A0A5M6INZ5"/>
<proteinExistence type="predicted"/>
<dbReference type="GO" id="GO:0005886">
    <property type="term" value="C:plasma membrane"/>
    <property type="evidence" value="ECO:0007669"/>
    <property type="project" value="UniProtKB-SubCell"/>
</dbReference>
<dbReference type="InterPro" id="IPR038078">
    <property type="entry name" value="PhoU-like_sf"/>
</dbReference>
<sequence>MEFPRTLLELAGSVALLLWGVHMVQTGVQRAWGARLRTVLGQALRNRFAAFAAGLGVTALLQSSTATGLMVTGFAAGGMVDLVPALAVMLGANVGTTLIVQALSFDVSFLSPALVLGGVLAFRRADAAATRDVGRVLIGLGLMLLALRQLLDIVTPYEDTPSLRLLLGALASEPLLDVLVGAVLAWAAHSSVAIVLLVMSLAAKGVLPLAAAFALVLGANLGTAINPVLEGSGADPVARRVPLGNFASRVLGVVVTLAVLPRLAPVLAAMPGDAARLVADFHTLFNLVLATLLFPLLPAYARLLRRLLPARVDPADPARPLYLDAAARETPVVALGGAAREALRLADVLEAMLAGLAEGLARADRRRLAEARRLDDVLDRLTGAIRGYLSGLDGEAMSEADHRRVTEILTFVINMEHAGDVVDRNLLVLANRALKRGRPLTPAQQDELAQVLQRVGANLRMAAALFLSEDPRLARLLAEEKPEFRRIEAEAAEAHFAAMRAGEATEISALHLDLLRDLRRVNAHLVAAAAYPVLETHGELLPSRLRRDD</sequence>
<dbReference type="Pfam" id="PF01895">
    <property type="entry name" value="PhoU"/>
    <property type="match status" value="1"/>
</dbReference>
<organism evidence="8 9">
    <name type="scientific">Rhodovastum atsumiense</name>
    <dbReference type="NCBI Taxonomy" id="504468"/>
    <lineage>
        <taxon>Bacteria</taxon>
        <taxon>Pseudomonadati</taxon>
        <taxon>Pseudomonadota</taxon>
        <taxon>Alphaproteobacteria</taxon>
        <taxon>Acetobacterales</taxon>
        <taxon>Acetobacteraceae</taxon>
        <taxon>Rhodovastum</taxon>
    </lineage>
</organism>
<dbReference type="RefSeq" id="WP_150042942.1">
    <property type="nucleotide sequence ID" value="NZ_OW485601.1"/>
</dbReference>
<keyword evidence="2" id="KW-1003">Cell membrane</keyword>
<feature type="transmembrane region" description="Helical" evidence="6">
    <location>
        <begin position="134"/>
        <end position="155"/>
    </location>
</feature>
<comment type="subcellular location">
    <subcellularLocation>
        <location evidence="1">Cell membrane</location>
        <topology evidence="1">Multi-pass membrane protein</topology>
    </subcellularLocation>
</comment>
<gene>
    <name evidence="8" type="ORF">F1189_21525</name>
</gene>
<evidence type="ECO:0000259" key="7">
    <source>
        <dbReference type="Pfam" id="PF01895"/>
    </source>
</evidence>
<evidence type="ECO:0000313" key="8">
    <source>
        <dbReference type="EMBL" id="KAA5609980.1"/>
    </source>
</evidence>
<dbReference type="Gene3D" id="1.20.58.220">
    <property type="entry name" value="Phosphate transport system protein phou homolog 2, domain 2"/>
    <property type="match status" value="1"/>
</dbReference>
<dbReference type="InterPro" id="IPR026022">
    <property type="entry name" value="PhoU_dom"/>
</dbReference>
<evidence type="ECO:0000256" key="6">
    <source>
        <dbReference type="SAM" id="Phobius"/>
    </source>
</evidence>
<evidence type="ECO:0000313" key="9">
    <source>
        <dbReference type="Proteomes" id="UP000325255"/>
    </source>
</evidence>
<keyword evidence="3 6" id="KW-0812">Transmembrane</keyword>
<feature type="transmembrane region" description="Helical" evidence="6">
    <location>
        <begin position="175"/>
        <end position="199"/>
    </location>
</feature>
<dbReference type="GO" id="GO:0005436">
    <property type="term" value="F:sodium:phosphate symporter activity"/>
    <property type="evidence" value="ECO:0007669"/>
    <property type="project" value="InterPro"/>
</dbReference>
<evidence type="ECO:0000256" key="1">
    <source>
        <dbReference type="ARBA" id="ARBA00004651"/>
    </source>
</evidence>
<dbReference type="SUPFAM" id="SSF109755">
    <property type="entry name" value="PhoU-like"/>
    <property type="match status" value="1"/>
</dbReference>
<comment type="caution">
    <text evidence="8">The sequence shown here is derived from an EMBL/GenBank/DDBJ whole genome shotgun (WGS) entry which is preliminary data.</text>
</comment>
<keyword evidence="4 6" id="KW-1133">Transmembrane helix</keyword>
<dbReference type="OrthoDB" id="5778511at2"/>
<reference evidence="8 9" key="1">
    <citation type="submission" date="2019-09" db="EMBL/GenBank/DDBJ databases">
        <title>Genome sequence of Rhodovastum atsumiense, a diverse member of the Acetobacteraceae family of non-sulfur purple photosynthetic bacteria.</title>
        <authorList>
            <person name="Meyer T."/>
            <person name="Kyndt J."/>
        </authorList>
    </citation>
    <scope>NUCLEOTIDE SEQUENCE [LARGE SCALE GENOMIC DNA]</scope>
    <source>
        <strain evidence="8 9">DSM 21279</strain>
    </source>
</reference>
<dbReference type="NCBIfam" id="NF037997">
    <property type="entry name" value="Na_Pi_symport"/>
    <property type="match status" value="1"/>
</dbReference>
<dbReference type="Proteomes" id="UP000325255">
    <property type="component" value="Unassembled WGS sequence"/>
</dbReference>
<keyword evidence="9" id="KW-1185">Reference proteome</keyword>
<dbReference type="EMBL" id="VWPK01000040">
    <property type="protein sequence ID" value="KAA5609980.1"/>
    <property type="molecule type" value="Genomic_DNA"/>
</dbReference>
<feature type="transmembrane region" description="Helical" evidence="6">
    <location>
        <begin position="43"/>
        <end position="61"/>
    </location>
</feature>
<dbReference type="GO" id="GO:0044341">
    <property type="term" value="P:sodium-dependent phosphate transport"/>
    <property type="evidence" value="ECO:0007669"/>
    <property type="project" value="InterPro"/>
</dbReference>
<name>A0A5M6INZ5_9PROT</name>
<evidence type="ECO:0000256" key="4">
    <source>
        <dbReference type="ARBA" id="ARBA00022989"/>
    </source>
</evidence>
<evidence type="ECO:0000256" key="2">
    <source>
        <dbReference type="ARBA" id="ARBA00022475"/>
    </source>
</evidence>
<keyword evidence="5 6" id="KW-0472">Membrane</keyword>
<dbReference type="PANTHER" id="PTHR10010:SF46">
    <property type="entry name" value="SODIUM-DEPENDENT PHOSPHATE TRANSPORT PROTEIN 2B"/>
    <property type="match status" value="1"/>
</dbReference>
<evidence type="ECO:0000256" key="5">
    <source>
        <dbReference type="ARBA" id="ARBA00023136"/>
    </source>
</evidence>